<reference evidence="2 5" key="2">
    <citation type="submission" date="2021-02" db="EMBL/GenBank/DDBJ databases">
        <authorList>
            <person name="Vanwijnsberghe S."/>
        </authorList>
    </citation>
    <scope>NUCLEOTIDE SEQUENCE [LARGE SCALE GENOMIC DNA]</scope>
    <source>
        <strain evidence="2 5">R-69658</strain>
    </source>
</reference>
<dbReference type="PANTHER" id="PTHR31793">
    <property type="entry name" value="4-HYDROXYBENZOYL-COA THIOESTERASE FAMILY MEMBER"/>
    <property type="match status" value="1"/>
</dbReference>
<accession>A0A1I6ZIR3</accession>
<gene>
    <name evidence="2" type="ORF">R69658_03637</name>
    <name evidence="3" type="ORF">SAMN05192563_1002384</name>
</gene>
<proteinExistence type="predicted"/>
<protein>
    <submittedName>
        <fullName evidence="2">1,4-dihydroxy-2-naphthoyl-CoA hydrolase</fullName>
        <ecNumber evidence="2">3.1.2.28</ecNumber>
    </submittedName>
    <submittedName>
        <fullName evidence="3">Acyl-CoA thioester hydrolase</fullName>
    </submittedName>
</protein>
<dbReference type="EC" id="3.1.2.28" evidence="2"/>
<dbReference type="AlphaFoldDB" id="A0A1I6ZIR3"/>
<dbReference type="InterPro" id="IPR029069">
    <property type="entry name" value="HotDog_dom_sf"/>
</dbReference>
<dbReference type="EMBL" id="CAJNAU010000033">
    <property type="protein sequence ID" value="CAE6771314.1"/>
    <property type="molecule type" value="Genomic_DNA"/>
</dbReference>
<dbReference type="Pfam" id="PF13279">
    <property type="entry name" value="4HBT_2"/>
    <property type="match status" value="1"/>
</dbReference>
<evidence type="ECO:0000313" key="5">
    <source>
        <dbReference type="Proteomes" id="UP000674425"/>
    </source>
</evidence>
<keyword evidence="1 3" id="KW-0378">Hydrolase</keyword>
<evidence type="ECO:0000256" key="1">
    <source>
        <dbReference type="ARBA" id="ARBA00022801"/>
    </source>
</evidence>
<dbReference type="GO" id="GO:0047617">
    <property type="term" value="F:fatty acyl-CoA hydrolase activity"/>
    <property type="evidence" value="ECO:0007669"/>
    <property type="project" value="TreeGrafter"/>
</dbReference>
<dbReference type="CDD" id="cd00586">
    <property type="entry name" value="4HBT"/>
    <property type="match status" value="1"/>
</dbReference>
<dbReference type="Gene3D" id="3.10.129.10">
    <property type="entry name" value="Hotdog Thioesterase"/>
    <property type="match status" value="1"/>
</dbReference>
<evidence type="ECO:0000313" key="4">
    <source>
        <dbReference type="Proteomes" id="UP000198844"/>
    </source>
</evidence>
<name>A0A1I6ZIR3_9BURK</name>
<dbReference type="GO" id="GO:0061522">
    <property type="term" value="F:1,4-dihydroxy-2-naphthoyl-CoA thioesterase activity"/>
    <property type="evidence" value="ECO:0007669"/>
    <property type="project" value="UniProtKB-EC"/>
</dbReference>
<dbReference type="Proteomes" id="UP000198844">
    <property type="component" value="Unassembled WGS sequence"/>
</dbReference>
<dbReference type="PANTHER" id="PTHR31793:SF37">
    <property type="entry name" value="ACYL-COA THIOESTER HYDROLASE YBGC"/>
    <property type="match status" value="1"/>
</dbReference>
<dbReference type="GeneID" id="77197172"/>
<dbReference type="RefSeq" id="WP_093633115.1">
    <property type="nucleotide sequence ID" value="NZ_CAJNAU010000033.1"/>
</dbReference>
<dbReference type="EMBL" id="FPBH01000002">
    <property type="protein sequence ID" value="SFT62570.1"/>
    <property type="molecule type" value="Genomic_DNA"/>
</dbReference>
<sequence>MIHSSEYVLSDEPFVIRRTVRWSDCDPAGVVYTGQFSTYVLSAVSLFSDHMAGRAGKSLGQAHGVGTPCRGMSLDFIKTLWPGDEIDIECWIGEIRTRSYDIHCHACTLNGEPVFDARFSPICVRTDVRVATDIPPSLRAVLSRHARITPEFKEAQT</sequence>
<organism evidence="3 4">
    <name type="scientific">Paraburkholderia aspalathi</name>
    <dbReference type="NCBI Taxonomy" id="1324617"/>
    <lineage>
        <taxon>Bacteria</taxon>
        <taxon>Pseudomonadati</taxon>
        <taxon>Pseudomonadota</taxon>
        <taxon>Betaproteobacteria</taxon>
        <taxon>Burkholderiales</taxon>
        <taxon>Burkholderiaceae</taxon>
        <taxon>Paraburkholderia</taxon>
    </lineage>
</organism>
<dbReference type="SUPFAM" id="SSF54637">
    <property type="entry name" value="Thioesterase/thiol ester dehydrase-isomerase"/>
    <property type="match status" value="1"/>
</dbReference>
<evidence type="ECO:0000313" key="3">
    <source>
        <dbReference type="EMBL" id="SFT62570.1"/>
    </source>
</evidence>
<reference evidence="3 4" key="1">
    <citation type="submission" date="2016-10" db="EMBL/GenBank/DDBJ databases">
        <authorList>
            <person name="de Groot N.N."/>
        </authorList>
    </citation>
    <scope>NUCLEOTIDE SEQUENCE [LARGE SCALE GENOMIC DNA]</scope>
    <source>
        <strain evidence="3 4">LMG 27731</strain>
    </source>
</reference>
<dbReference type="Proteomes" id="UP000674425">
    <property type="component" value="Unassembled WGS sequence"/>
</dbReference>
<dbReference type="InterPro" id="IPR050563">
    <property type="entry name" value="4-hydroxybenzoyl-CoA_TE"/>
</dbReference>
<keyword evidence="5" id="KW-1185">Reference proteome</keyword>
<evidence type="ECO:0000313" key="2">
    <source>
        <dbReference type="EMBL" id="CAE6771314.1"/>
    </source>
</evidence>
<dbReference type="OrthoDB" id="21822at2"/>